<dbReference type="Proteomes" id="UP001145114">
    <property type="component" value="Unassembled WGS sequence"/>
</dbReference>
<feature type="non-terminal residue" evidence="1">
    <location>
        <position position="1"/>
    </location>
</feature>
<keyword evidence="2" id="KW-1185">Reference proteome</keyword>
<reference evidence="1" key="1">
    <citation type="submission" date="2022-06" db="EMBL/GenBank/DDBJ databases">
        <title>Phylogenomic reconstructions and comparative analyses of Kickxellomycotina fungi.</title>
        <authorList>
            <person name="Reynolds N.K."/>
            <person name="Stajich J.E."/>
            <person name="Barry K."/>
            <person name="Grigoriev I.V."/>
            <person name="Crous P."/>
            <person name="Smith M.E."/>
        </authorList>
    </citation>
    <scope>NUCLEOTIDE SEQUENCE</scope>
    <source>
        <strain evidence="1">RSA 2271</strain>
    </source>
</reference>
<organism evidence="1 2">
    <name type="scientific">Spiromyces aspiralis</name>
    <dbReference type="NCBI Taxonomy" id="68401"/>
    <lineage>
        <taxon>Eukaryota</taxon>
        <taxon>Fungi</taxon>
        <taxon>Fungi incertae sedis</taxon>
        <taxon>Zoopagomycota</taxon>
        <taxon>Kickxellomycotina</taxon>
        <taxon>Kickxellomycetes</taxon>
        <taxon>Kickxellales</taxon>
        <taxon>Kickxellaceae</taxon>
        <taxon>Spiromyces</taxon>
    </lineage>
</organism>
<evidence type="ECO:0000313" key="1">
    <source>
        <dbReference type="EMBL" id="KAJ1675358.1"/>
    </source>
</evidence>
<name>A0ACC1HFL0_9FUNG</name>
<proteinExistence type="predicted"/>
<accession>A0ACC1HFL0</accession>
<sequence>YGYSVTNRGYVAQLSDRYTRKFDVLNRGYSGYNTDMAKILLPQLLSITRSDAQCDSTRLRLLTIFFGANDAALPGSAQHVPLNRYRENLRYLIELVTCPDSDYYSPDTHIVLIAPPPVGEKMWGNNKQSKGQELDRKNQVTREYAQAVVEVGEEMRIPVVDLWKEIMHRWEKLPRHVRENDWDGFDQFTVDGLHLNANGYQILTELLVEIIERNWVELRADNIELECPPWWELETESNLAE</sequence>
<comment type="caution">
    <text evidence="1">The sequence shown here is derived from an EMBL/GenBank/DDBJ whole genome shotgun (WGS) entry which is preliminary data.</text>
</comment>
<dbReference type="EMBL" id="JAMZIH010005346">
    <property type="protein sequence ID" value="KAJ1675358.1"/>
    <property type="molecule type" value="Genomic_DNA"/>
</dbReference>
<protein>
    <submittedName>
        <fullName evidence="1">Isoamyl acetate-hydrolyzing esterase</fullName>
    </submittedName>
</protein>
<gene>
    <name evidence="1" type="primary">IAH1</name>
    <name evidence="1" type="ORF">EV182_001425</name>
</gene>
<evidence type="ECO:0000313" key="2">
    <source>
        <dbReference type="Proteomes" id="UP001145114"/>
    </source>
</evidence>